<dbReference type="GO" id="GO:0031297">
    <property type="term" value="P:replication fork processing"/>
    <property type="evidence" value="ECO:0007669"/>
    <property type="project" value="TreeGrafter"/>
</dbReference>
<name>A0A6J5LSK6_9CAUD</name>
<dbReference type="InterPro" id="IPR014001">
    <property type="entry name" value="Helicase_ATP-bd"/>
</dbReference>
<evidence type="ECO:0000313" key="3">
    <source>
        <dbReference type="EMBL" id="CAB4137428.1"/>
    </source>
</evidence>
<dbReference type="GO" id="GO:0016787">
    <property type="term" value="F:hydrolase activity"/>
    <property type="evidence" value="ECO:0007669"/>
    <property type="project" value="UniProtKB-KW"/>
</dbReference>
<dbReference type="Pfam" id="PF00176">
    <property type="entry name" value="SNF2-rel_dom"/>
    <property type="match status" value="1"/>
</dbReference>
<dbReference type="EMBL" id="LR796337">
    <property type="protein sequence ID" value="CAB4137428.1"/>
    <property type="molecule type" value="Genomic_DNA"/>
</dbReference>
<reference evidence="3" key="1">
    <citation type="submission" date="2020-04" db="EMBL/GenBank/DDBJ databases">
        <authorList>
            <person name="Chiriac C."/>
            <person name="Salcher M."/>
            <person name="Ghai R."/>
            <person name="Kavagutti S V."/>
        </authorList>
    </citation>
    <scope>NUCLEOTIDE SEQUENCE</scope>
</reference>
<dbReference type="Gene3D" id="3.40.50.300">
    <property type="entry name" value="P-loop containing nucleotide triphosphate hydrolases"/>
    <property type="match status" value="2"/>
</dbReference>
<proteinExistence type="predicted"/>
<dbReference type="PANTHER" id="PTHR45766">
    <property type="entry name" value="DNA ANNEALING HELICASE AND ENDONUCLEASE ZRANB3 FAMILY MEMBER"/>
    <property type="match status" value="1"/>
</dbReference>
<dbReference type="SUPFAM" id="SSF52540">
    <property type="entry name" value="P-loop containing nucleoside triphosphate hydrolases"/>
    <property type="match status" value="2"/>
</dbReference>
<dbReference type="InterPro" id="IPR000330">
    <property type="entry name" value="SNF2_N"/>
</dbReference>
<dbReference type="GO" id="GO:0006281">
    <property type="term" value="P:DNA repair"/>
    <property type="evidence" value="ECO:0007669"/>
    <property type="project" value="TreeGrafter"/>
</dbReference>
<dbReference type="SMART" id="SM00487">
    <property type="entry name" value="DEXDc"/>
    <property type="match status" value="1"/>
</dbReference>
<gene>
    <name evidence="3" type="ORF">UFOVP318_30</name>
</gene>
<evidence type="ECO:0000256" key="1">
    <source>
        <dbReference type="ARBA" id="ARBA00022801"/>
    </source>
</evidence>
<feature type="domain" description="Helicase ATP-binding" evidence="2">
    <location>
        <begin position="41"/>
        <end position="148"/>
    </location>
</feature>
<dbReference type="GO" id="GO:0005524">
    <property type="term" value="F:ATP binding"/>
    <property type="evidence" value="ECO:0007669"/>
    <property type="project" value="InterPro"/>
</dbReference>
<accession>A0A6J5LSK6</accession>
<evidence type="ECO:0000259" key="2">
    <source>
        <dbReference type="PROSITE" id="PS51192"/>
    </source>
</evidence>
<dbReference type="InterPro" id="IPR027417">
    <property type="entry name" value="P-loop_NTPase"/>
</dbReference>
<protein>
    <submittedName>
        <fullName evidence="3">DEXDc domain containing protein</fullName>
    </submittedName>
</protein>
<organism evidence="3">
    <name type="scientific">uncultured Caudovirales phage</name>
    <dbReference type="NCBI Taxonomy" id="2100421"/>
    <lineage>
        <taxon>Viruses</taxon>
        <taxon>Duplodnaviria</taxon>
        <taxon>Heunggongvirae</taxon>
        <taxon>Uroviricota</taxon>
        <taxon>Caudoviricetes</taxon>
        <taxon>Peduoviridae</taxon>
        <taxon>Maltschvirus</taxon>
        <taxon>Maltschvirus maltsch</taxon>
    </lineage>
</organism>
<keyword evidence="1" id="KW-0378">Hydrolase</keyword>
<dbReference type="PANTHER" id="PTHR45766:SF6">
    <property type="entry name" value="SWI_SNF-RELATED MATRIX-ASSOCIATED ACTIN-DEPENDENT REGULATOR OF CHROMATIN SUBFAMILY A-LIKE PROTEIN 1"/>
    <property type="match status" value="1"/>
</dbReference>
<dbReference type="PROSITE" id="PS51192">
    <property type="entry name" value="HELICASE_ATP_BIND_1"/>
    <property type="match status" value="1"/>
</dbReference>
<sequence length="411" mass="47161">MQPRPYQTDIANKAADIIRKHGLVYLAMQVRTGKTATALLTAENLSQKKVLFVTKKKVIDGILTDHKALNLSFEIAVTNYEQLHNLNYKPDLIIVDEAHCLGQIPKPAKKVKILKDICKGKPIIYLSGTPTPENYSQLFHQLHISSFSPFKDYVNFYKWAANFVDIRQKYFKGLRINDYTKANQQKIKQMTDHLFISFTQEQAGFKKEVQEIVISVPMQAATYHLAEKLKKDRVYTGKDKNVILADTSAALLTKLHQIYSGSVIDESGEGIIFDRSKVYYIKEHFKGQKIAIFYKYKAEYTMLVLTFGYDRLTSDPAKFNESNDLIFVSQITSGREGINLSTADALVMLNIDFSAVSYWQARARLQSKDREEAAKVYWLFAQGGIEERIYNVVKEKRDYTLSYFKEDFVIG</sequence>